<dbReference type="AlphaFoldDB" id="A0AAX2CM33"/>
<name>A0AAX2CM33_9BACI</name>
<dbReference type="Pfam" id="PF17369">
    <property type="entry name" value="DUF5391"/>
    <property type="match status" value="1"/>
</dbReference>
<feature type="transmembrane region" description="Helical" evidence="1">
    <location>
        <begin position="105"/>
        <end position="129"/>
    </location>
</feature>
<accession>A0AAX2CM33</accession>
<dbReference type="EMBL" id="FMIK01000052">
    <property type="protein sequence ID" value="SCM04445.1"/>
    <property type="molecule type" value="Genomic_DNA"/>
</dbReference>
<keyword evidence="1" id="KW-1133">Transmembrane helix</keyword>
<evidence type="ECO:0000256" key="1">
    <source>
        <dbReference type="SAM" id="Phobius"/>
    </source>
</evidence>
<dbReference type="RefSeq" id="WP_012095991.1">
    <property type="nucleotide sequence ID" value="NZ_CP024101.1"/>
</dbReference>
<sequence>MRNRSKKSSIVFVTLVSAFFFCSVLVVSSLSPLADFGPNANQFNSLGMWKSIGTILLFYSVPLLLYIAGIRAIRFIMAILCGMGIFINLVILAVVYMIIHTSDYHAYSFLGVIIVCMALIITNIIWFFVAFRSKRNSTYTLNAN</sequence>
<organism evidence="2 3">
    <name type="scientific">Bacillus cytotoxicus</name>
    <dbReference type="NCBI Taxonomy" id="580165"/>
    <lineage>
        <taxon>Bacteria</taxon>
        <taxon>Bacillati</taxon>
        <taxon>Bacillota</taxon>
        <taxon>Bacilli</taxon>
        <taxon>Bacillales</taxon>
        <taxon>Bacillaceae</taxon>
        <taxon>Bacillus</taxon>
        <taxon>Bacillus cereus group</taxon>
    </lineage>
</organism>
<keyword evidence="1" id="KW-0812">Transmembrane</keyword>
<evidence type="ECO:0000313" key="2">
    <source>
        <dbReference type="EMBL" id="SCM04445.1"/>
    </source>
</evidence>
<keyword evidence="1" id="KW-0472">Membrane</keyword>
<feature type="transmembrane region" description="Helical" evidence="1">
    <location>
        <begin position="46"/>
        <end position="68"/>
    </location>
</feature>
<dbReference type="Proteomes" id="UP000242164">
    <property type="component" value="Unassembled WGS sequence"/>
</dbReference>
<feature type="transmembrane region" description="Helical" evidence="1">
    <location>
        <begin position="75"/>
        <end position="99"/>
    </location>
</feature>
<gene>
    <name evidence="2" type="ORF">BCB44BAC_03978</name>
</gene>
<dbReference type="InterPro" id="IPR020204">
    <property type="entry name" value="Uncharacterised_YxaJ"/>
</dbReference>
<feature type="transmembrane region" description="Helical" evidence="1">
    <location>
        <begin position="12"/>
        <end position="34"/>
    </location>
</feature>
<evidence type="ECO:0008006" key="4">
    <source>
        <dbReference type="Google" id="ProtNLM"/>
    </source>
</evidence>
<protein>
    <recommendedName>
        <fullName evidence="4">YxaJ</fullName>
    </recommendedName>
</protein>
<comment type="caution">
    <text evidence="2">The sequence shown here is derived from an EMBL/GenBank/DDBJ whole genome shotgun (WGS) entry which is preliminary data.</text>
</comment>
<reference evidence="2 3" key="1">
    <citation type="submission" date="2016-08" db="EMBL/GenBank/DDBJ databases">
        <authorList>
            <person name="Loux V."/>
            <person name="Rue O."/>
        </authorList>
    </citation>
    <scope>NUCLEOTIDE SEQUENCE [LARGE SCALE GENOMIC DNA]</scope>
    <source>
        <strain evidence="2 3">AFSSA_08CEB44bac</strain>
    </source>
</reference>
<evidence type="ECO:0000313" key="3">
    <source>
        <dbReference type="Proteomes" id="UP000242164"/>
    </source>
</evidence>
<dbReference type="GeneID" id="33898792"/>
<proteinExistence type="predicted"/>